<comment type="caution">
    <text evidence="5">The sequence shown here is derived from an EMBL/GenBank/DDBJ whole genome shotgun (WGS) entry which is preliminary data.</text>
</comment>
<dbReference type="Pfam" id="PF00392">
    <property type="entry name" value="GntR"/>
    <property type="match status" value="1"/>
</dbReference>
<keyword evidence="3" id="KW-0804">Transcription</keyword>
<gene>
    <name evidence="5" type="ORF">EV139_1437</name>
</gene>
<dbReference type="SUPFAM" id="SSF48008">
    <property type="entry name" value="GntR ligand-binding domain-like"/>
    <property type="match status" value="1"/>
</dbReference>
<organism evidence="5 6">
    <name type="scientific">Leucobacter luti</name>
    <dbReference type="NCBI Taxonomy" id="340320"/>
    <lineage>
        <taxon>Bacteria</taxon>
        <taxon>Bacillati</taxon>
        <taxon>Actinomycetota</taxon>
        <taxon>Actinomycetes</taxon>
        <taxon>Micrococcales</taxon>
        <taxon>Microbacteriaceae</taxon>
        <taxon>Leucobacter</taxon>
    </lineage>
</organism>
<dbReference type="GO" id="GO:0003677">
    <property type="term" value="F:DNA binding"/>
    <property type="evidence" value="ECO:0007669"/>
    <property type="project" value="UniProtKB-KW"/>
</dbReference>
<evidence type="ECO:0000256" key="3">
    <source>
        <dbReference type="ARBA" id="ARBA00023163"/>
    </source>
</evidence>
<evidence type="ECO:0000256" key="1">
    <source>
        <dbReference type="ARBA" id="ARBA00023015"/>
    </source>
</evidence>
<name>A0A4Q7TYB2_9MICO</name>
<dbReference type="PROSITE" id="PS50949">
    <property type="entry name" value="HTH_GNTR"/>
    <property type="match status" value="1"/>
</dbReference>
<dbReference type="PANTHER" id="PTHR43537:SF45">
    <property type="entry name" value="GNTR FAMILY REGULATORY PROTEIN"/>
    <property type="match status" value="1"/>
</dbReference>
<keyword evidence="2 5" id="KW-0238">DNA-binding</keyword>
<dbReference type="InterPro" id="IPR036390">
    <property type="entry name" value="WH_DNA-bd_sf"/>
</dbReference>
<proteinExistence type="predicted"/>
<dbReference type="GO" id="GO:0003700">
    <property type="term" value="F:DNA-binding transcription factor activity"/>
    <property type="evidence" value="ECO:0007669"/>
    <property type="project" value="InterPro"/>
</dbReference>
<accession>A0A4Q7TYB2</accession>
<dbReference type="Gene3D" id="1.20.120.530">
    <property type="entry name" value="GntR ligand-binding domain-like"/>
    <property type="match status" value="1"/>
</dbReference>
<evidence type="ECO:0000256" key="2">
    <source>
        <dbReference type="ARBA" id="ARBA00023125"/>
    </source>
</evidence>
<sequence>MSSPEAVAAALRERILALTLAAGAPLREVAVAAEFTCSRRTAREGLQLLAREGLVTHARNRGAAVRRFTQQDIRDLYRVRRTLEGQGAAACVAASPEQLREVGRAYDRLADSARAGQDSVEHALADLRFHAAVIALIGSERLDSFFEQIAVEMTYAIRLIQHDEVAARVSDEEVLLDHARIRDAVLARDPLAAQRAVLEHIEENEPRLLALVGAE</sequence>
<reference evidence="5 6" key="1">
    <citation type="journal article" date="2015" name="Stand. Genomic Sci.">
        <title>Genomic Encyclopedia of Bacterial and Archaeal Type Strains, Phase III: the genomes of soil and plant-associated and newly described type strains.</title>
        <authorList>
            <person name="Whitman W.B."/>
            <person name="Woyke T."/>
            <person name="Klenk H.P."/>
            <person name="Zhou Y."/>
            <person name="Lilburn T.G."/>
            <person name="Beck B.J."/>
            <person name="De Vos P."/>
            <person name="Vandamme P."/>
            <person name="Eisen J.A."/>
            <person name="Garrity G."/>
            <person name="Hugenholtz P."/>
            <person name="Kyrpides N.C."/>
        </authorList>
    </citation>
    <scope>NUCLEOTIDE SEQUENCE [LARGE SCALE GENOMIC DNA]</scope>
    <source>
        <strain evidence="5 6">RF6</strain>
    </source>
</reference>
<dbReference type="AlphaFoldDB" id="A0A4Q7TYB2"/>
<dbReference type="Proteomes" id="UP000291832">
    <property type="component" value="Unassembled WGS sequence"/>
</dbReference>
<dbReference type="InterPro" id="IPR011711">
    <property type="entry name" value="GntR_C"/>
</dbReference>
<evidence type="ECO:0000313" key="6">
    <source>
        <dbReference type="Proteomes" id="UP000291832"/>
    </source>
</evidence>
<keyword evidence="6" id="KW-1185">Reference proteome</keyword>
<evidence type="ECO:0000313" key="5">
    <source>
        <dbReference type="EMBL" id="RZT66013.1"/>
    </source>
</evidence>
<dbReference type="InterPro" id="IPR000524">
    <property type="entry name" value="Tscrpt_reg_HTH_GntR"/>
</dbReference>
<dbReference type="SMART" id="SM00345">
    <property type="entry name" value="HTH_GNTR"/>
    <property type="match status" value="1"/>
</dbReference>
<dbReference type="SUPFAM" id="SSF46785">
    <property type="entry name" value="Winged helix' DNA-binding domain"/>
    <property type="match status" value="1"/>
</dbReference>
<dbReference type="InterPro" id="IPR036388">
    <property type="entry name" value="WH-like_DNA-bd_sf"/>
</dbReference>
<dbReference type="InterPro" id="IPR008920">
    <property type="entry name" value="TF_FadR/GntR_C"/>
</dbReference>
<protein>
    <submittedName>
        <fullName evidence="5">DNA-binding GntR family transcriptional regulator</fullName>
    </submittedName>
</protein>
<dbReference type="PANTHER" id="PTHR43537">
    <property type="entry name" value="TRANSCRIPTIONAL REGULATOR, GNTR FAMILY"/>
    <property type="match status" value="1"/>
</dbReference>
<dbReference type="RefSeq" id="WP_130453654.1">
    <property type="nucleotide sequence ID" value="NZ_QYAG01000001.1"/>
</dbReference>
<dbReference type="EMBL" id="SHKI01000004">
    <property type="protein sequence ID" value="RZT66013.1"/>
    <property type="molecule type" value="Genomic_DNA"/>
</dbReference>
<dbReference type="Pfam" id="PF07729">
    <property type="entry name" value="FCD"/>
    <property type="match status" value="1"/>
</dbReference>
<evidence type="ECO:0000259" key="4">
    <source>
        <dbReference type="PROSITE" id="PS50949"/>
    </source>
</evidence>
<dbReference type="Gene3D" id="1.10.10.10">
    <property type="entry name" value="Winged helix-like DNA-binding domain superfamily/Winged helix DNA-binding domain"/>
    <property type="match status" value="1"/>
</dbReference>
<dbReference type="OrthoDB" id="5243844at2"/>
<feature type="domain" description="HTH gntR-type" evidence="4">
    <location>
        <begin position="1"/>
        <end position="68"/>
    </location>
</feature>
<keyword evidence="1" id="KW-0805">Transcription regulation</keyword>
<dbReference type="SMART" id="SM00895">
    <property type="entry name" value="FCD"/>
    <property type="match status" value="1"/>
</dbReference>